<accession>D7G0I8</accession>
<evidence type="ECO:0000256" key="1">
    <source>
        <dbReference type="SAM" id="MobiDB-lite"/>
    </source>
</evidence>
<dbReference type="SUPFAM" id="SSF47072">
    <property type="entry name" value="Cysteine alpha-hairpin motif"/>
    <property type="match status" value="1"/>
</dbReference>
<reference evidence="2 3" key="1">
    <citation type="journal article" date="2010" name="Nature">
        <title>The Ectocarpus genome and the independent evolution of multicellularity in brown algae.</title>
        <authorList>
            <person name="Cock J.M."/>
            <person name="Sterck L."/>
            <person name="Rouze P."/>
            <person name="Scornet D."/>
            <person name="Allen A.E."/>
            <person name="Amoutzias G."/>
            <person name="Anthouard V."/>
            <person name="Artiguenave F."/>
            <person name="Aury J.M."/>
            <person name="Badger J.H."/>
            <person name="Beszteri B."/>
            <person name="Billiau K."/>
            <person name="Bonnet E."/>
            <person name="Bothwell J.H."/>
            <person name="Bowler C."/>
            <person name="Boyen C."/>
            <person name="Brownlee C."/>
            <person name="Carrano C.J."/>
            <person name="Charrier B."/>
            <person name="Cho G.Y."/>
            <person name="Coelho S.M."/>
            <person name="Collen J."/>
            <person name="Corre E."/>
            <person name="Da Silva C."/>
            <person name="Delage L."/>
            <person name="Delaroque N."/>
            <person name="Dittami S.M."/>
            <person name="Doulbeau S."/>
            <person name="Elias M."/>
            <person name="Farnham G."/>
            <person name="Gachon C.M."/>
            <person name="Gschloessl B."/>
            <person name="Heesch S."/>
            <person name="Jabbari K."/>
            <person name="Jubin C."/>
            <person name="Kawai H."/>
            <person name="Kimura K."/>
            <person name="Kloareg B."/>
            <person name="Kupper F.C."/>
            <person name="Lang D."/>
            <person name="Le Bail A."/>
            <person name="Leblanc C."/>
            <person name="Lerouge P."/>
            <person name="Lohr M."/>
            <person name="Lopez P.J."/>
            <person name="Martens C."/>
            <person name="Maumus F."/>
            <person name="Michel G."/>
            <person name="Miranda-Saavedra D."/>
            <person name="Morales J."/>
            <person name="Moreau H."/>
            <person name="Motomura T."/>
            <person name="Nagasato C."/>
            <person name="Napoli C.A."/>
            <person name="Nelson D.R."/>
            <person name="Nyvall-Collen P."/>
            <person name="Peters A.F."/>
            <person name="Pommier C."/>
            <person name="Potin P."/>
            <person name="Poulain J."/>
            <person name="Quesneville H."/>
            <person name="Read B."/>
            <person name="Rensing S.A."/>
            <person name="Ritter A."/>
            <person name="Rousvoal S."/>
            <person name="Samanta M."/>
            <person name="Samson G."/>
            <person name="Schroeder D.C."/>
            <person name="Segurens B."/>
            <person name="Strittmatter M."/>
            <person name="Tonon T."/>
            <person name="Tregear J.W."/>
            <person name="Valentin K."/>
            <person name="von Dassow P."/>
            <person name="Yamagishi T."/>
            <person name="Van de Peer Y."/>
            <person name="Wincker P."/>
        </authorList>
    </citation>
    <scope>NUCLEOTIDE SEQUENCE [LARGE SCALE GENOMIC DNA]</scope>
    <source>
        <strain evidence="3">Ec32 / CCAP1310/4</strain>
    </source>
</reference>
<dbReference type="EMBL" id="FN648601">
    <property type="protein sequence ID" value="CBJ33017.1"/>
    <property type="molecule type" value="Genomic_DNA"/>
</dbReference>
<evidence type="ECO:0000313" key="2">
    <source>
        <dbReference type="EMBL" id="CBJ33017.1"/>
    </source>
</evidence>
<evidence type="ECO:0000313" key="3">
    <source>
        <dbReference type="Proteomes" id="UP000002630"/>
    </source>
</evidence>
<organism evidence="2 3">
    <name type="scientific">Ectocarpus siliculosus</name>
    <name type="common">Brown alga</name>
    <name type="synonym">Conferva siliculosa</name>
    <dbReference type="NCBI Taxonomy" id="2880"/>
    <lineage>
        <taxon>Eukaryota</taxon>
        <taxon>Sar</taxon>
        <taxon>Stramenopiles</taxon>
        <taxon>Ochrophyta</taxon>
        <taxon>PX clade</taxon>
        <taxon>Phaeophyceae</taxon>
        <taxon>Ectocarpales</taxon>
        <taxon>Ectocarpaceae</taxon>
        <taxon>Ectocarpus</taxon>
    </lineage>
</organism>
<protein>
    <submittedName>
        <fullName evidence="2">Uncharacterized protein</fullName>
    </submittedName>
</protein>
<name>D7G0I8_ECTSI</name>
<feature type="region of interest" description="Disordered" evidence="1">
    <location>
        <begin position="1"/>
        <end position="21"/>
    </location>
</feature>
<dbReference type="EMBL" id="FN649733">
    <property type="protein sequence ID" value="CBJ33017.1"/>
    <property type="molecule type" value="Genomic_DNA"/>
</dbReference>
<dbReference type="Proteomes" id="UP000002630">
    <property type="component" value="Linkage Group LG08"/>
</dbReference>
<dbReference type="AlphaFoldDB" id="D7G0I8"/>
<keyword evidence="3" id="KW-1185">Reference proteome</keyword>
<sequence length="86" mass="9655">MQAWNRQYDRQHEANKRRHSPVCTEATMRGYRCLKRSNGVRSQCQELLNAVYQCRSPEMQQSTLERKPTAAAAAITAGPSTGDSVA</sequence>
<dbReference type="InParanoid" id="D7G0I8"/>
<dbReference type="InterPro" id="IPR009069">
    <property type="entry name" value="Cys_alpha_HP_mot_SF"/>
</dbReference>
<gene>
    <name evidence="2" type="ORF">Esi_0403_0022</name>
</gene>
<proteinExistence type="predicted"/>